<protein>
    <recommendedName>
        <fullName evidence="4">Transcriptional regulator LacI/GalR-like sensor domain-containing protein</fullName>
    </recommendedName>
</protein>
<gene>
    <name evidence="5" type="ORF">Prum_070880</name>
</gene>
<evidence type="ECO:0000256" key="1">
    <source>
        <dbReference type="ARBA" id="ARBA00023015"/>
    </source>
</evidence>
<evidence type="ECO:0000259" key="4">
    <source>
        <dbReference type="Pfam" id="PF13377"/>
    </source>
</evidence>
<evidence type="ECO:0000313" key="5">
    <source>
        <dbReference type="EMBL" id="GFJ93446.1"/>
    </source>
</evidence>
<dbReference type="EMBL" id="BLPG01000001">
    <property type="protein sequence ID" value="GFJ93446.1"/>
    <property type="molecule type" value="Genomic_DNA"/>
</dbReference>
<keyword evidence="2" id="KW-0238">DNA-binding</keyword>
<dbReference type="InterPro" id="IPR028082">
    <property type="entry name" value="Peripla_BP_I"/>
</dbReference>
<dbReference type="InterPro" id="IPR046335">
    <property type="entry name" value="LacI/GalR-like_sensor"/>
</dbReference>
<dbReference type="SUPFAM" id="SSF53822">
    <property type="entry name" value="Periplasmic binding protein-like I"/>
    <property type="match status" value="1"/>
</dbReference>
<dbReference type="Gene3D" id="3.40.50.2300">
    <property type="match status" value="1"/>
</dbReference>
<sequence length="65" mass="6994">MTGICAFNDDVAMAVLAGLRHLGRQAPHDMAVIGVDGFDVFTPQAALSQDSKAARRNWLRRILGA</sequence>
<organism evidence="5 6">
    <name type="scientific">Phytohabitans rumicis</name>
    <dbReference type="NCBI Taxonomy" id="1076125"/>
    <lineage>
        <taxon>Bacteria</taxon>
        <taxon>Bacillati</taxon>
        <taxon>Actinomycetota</taxon>
        <taxon>Actinomycetes</taxon>
        <taxon>Micromonosporales</taxon>
        <taxon>Micromonosporaceae</taxon>
    </lineage>
</organism>
<dbReference type="Proteomes" id="UP000482960">
    <property type="component" value="Unassembled WGS sequence"/>
</dbReference>
<evidence type="ECO:0000256" key="2">
    <source>
        <dbReference type="ARBA" id="ARBA00023125"/>
    </source>
</evidence>
<comment type="caution">
    <text evidence="5">The sequence shown here is derived from an EMBL/GenBank/DDBJ whole genome shotgun (WGS) entry which is preliminary data.</text>
</comment>
<keyword evidence="6" id="KW-1185">Reference proteome</keyword>
<dbReference type="AlphaFoldDB" id="A0A6V8LH69"/>
<evidence type="ECO:0000256" key="3">
    <source>
        <dbReference type="ARBA" id="ARBA00023163"/>
    </source>
</evidence>
<keyword evidence="1" id="KW-0805">Transcription regulation</keyword>
<reference evidence="5 6" key="2">
    <citation type="submission" date="2020-03" db="EMBL/GenBank/DDBJ databases">
        <authorList>
            <person name="Ichikawa N."/>
            <person name="Kimura A."/>
            <person name="Kitahashi Y."/>
            <person name="Uohara A."/>
        </authorList>
    </citation>
    <scope>NUCLEOTIDE SEQUENCE [LARGE SCALE GENOMIC DNA]</scope>
    <source>
        <strain evidence="5 6">NBRC 108638</strain>
    </source>
</reference>
<reference evidence="5 6" key="1">
    <citation type="submission" date="2020-03" db="EMBL/GenBank/DDBJ databases">
        <title>Whole genome shotgun sequence of Phytohabitans rumicis NBRC 108638.</title>
        <authorList>
            <person name="Komaki H."/>
            <person name="Tamura T."/>
        </authorList>
    </citation>
    <scope>NUCLEOTIDE SEQUENCE [LARGE SCALE GENOMIC DNA]</scope>
    <source>
        <strain evidence="5 6">NBRC 108638</strain>
    </source>
</reference>
<feature type="domain" description="Transcriptional regulator LacI/GalR-like sensor" evidence="4">
    <location>
        <begin position="2"/>
        <end position="42"/>
    </location>
</feature>
<dbReference type="Pfam" id="PF13377">
    <property type="entry name" value="Peripla_BP_3"/>
    <property type="match status" value="1"/>
</dbReference>
<proteinExistence type="predicted"/>
<name>A0A6V8LH69_9ACTN</name>
<keyword evidence="3" id="KW-0804">Transcription</keyword>
<dbReference type="GO" id="GO:0003677">
    <property type="term" value="F:DNA binding"/>
    <property type="evidence" value="ECO:0007669"/>
    <property type="project" value="UniProtKB-KW"/>
</dbReference>
<evidence type="ECO:0000313" key="6">
    <source>
        <dbReference type="Proteomes" id="UP000482960"/>
    </source>
</evidence>
<accession>A0A6V8LH69</accession>